<dbReference type="AlphaFoldDB" id="A0A9X1YG97"/>
<dbReference type="Proteomes" id="UP001139516">
    <property type="component" value="Unassembled WGS sequence"/>
</dbReference>
<keyword evidence="9" id="KW-1185">Reference proteome</keyword>
<comment type="caution">
    <text evidence="8">The sequence shown here is derived from an EMBL/GenBank/DDBJ whole genome shotgun (WGS) entry which is preliminary data.</text>
</comment>
<proteinExistence type="inferred from homology"/>
<keyword evidence="6" id="KW-0472">Membrane</keyword>
<keyword evidence="4" id="KW-0812">Transmembrane</keyword>
<evidence type="ECO:0000256" key="6">
    <source>
        <dbReference type="ARBA" id="ARBA00023136"/>
    </source>
</evidence>
<evidence type="ECO:0000256" key="7">
    <source>
        <dbReference type="ARBA" id="ARBA00023237"/>
    </source>
</evidence>
<dbReference type="Gene3D" id="2.40.160.60">
    <property type="entry name" value="Outer membrane protein transport protein (OMPP1/FadL/TodX)"/>
    <property type="match status" value="1"/>
</dbReference>
<dbReference type="PANTHER" id="PTHR35093">
    <property type="entry name" value="OUTER MEMBRANE PROTEIN NMB0088-RELATED"/>
    <property type="match status" value="1"/>
</dbReference>
<evidence type="ECO:0000313" key="9">
    <source>
        <dbReference type="Proteomes" id="UP001139516"/>
    </source>
</evidence>
<protein>
    <submittedName>
        <fullName evidence="8">Outer membrane protein transport protein</fullName>
    </submittedName>
</protein>
<keyword evidence="3" id="KW-1134">Transmembrane beta strand</keyword>
<comment type="subcellular location">
    <subcellularLocation>
        <location evidence="1">Cell outer membrane</location>
        <topology evidence="1">Multi-pass membrane protein</topology>
    </subcellularLocation>
</comment>
<reference evidence="8" key="1">
    <citation type="submission" date="2022-04" db="EMBL/GenBank/DDBJ databases">
        <title>Roseomonas acroporae sp. nov., isolated from coral Acropora digitifera.</title>
        <authorList>
            <person name="Sun H."/>
        </authorList>
    </citation>
    <scope>NUCLEOTIDE SEQUENCE</scope>
    <source>
        <strain evidence="8">NAR14</strain>
    </source>
</reference>
<dbReference type="PANTHER" id="PTHR35093:SF3">
    <property type="entry name" value="LONG-CHAIN FATTY ACID TRANSPORT PROTEIN"/>
    <property type="match status" value="1"/>
</dbReference>
<name>A0A9X1YG97_9PROT</name>
<dbReference type="Pfam" id="PF03349">
    <property type="entry name" value="Toluene_X"/>
    <property type="match status" value="1"/>
</dbReference>
<sequence>MKGWKSRHCRLGIATTVVLAGGALTDGLVRPAAASGYFLRDQSAIGQGSSFAGSTARADDPSMQFYNPASMVRLPGFQTTIVGTVIDLDSSANSVTGSRAAALGGSVITGTNGGNIGATAFVPATYITAQVAPQWWVGLSVNAPWGLVTKSDVGGVARYYAQTTSLATYNFSPSVAWQVTPTFSLGAALQVQYATAHLSSAVDFGAIGAAAGLGRYGLLPGRADGRATVRGDDVALGWQIGALWEPWQGTRLGVAFRSAVFQELSGNYVQYDNVPALLARAFPQAAGRTKLTTPESVSIGLSQRLSERWTLLADASWTNWSRFRELRVQIDGSPDNVTPERWRDTAFAAIGAEYQATDRLRLRTGFAYDMTPTSTETRTPRIPDNDRYWLSVGASYRITDKLEVSAGYSHIFARDARVSLRAGGPTSPDFLRGNLDAVYRGSVDVFALQLRLAL</sequence>
<evidence type="ECO:0000256" key="1">
    <source>
        <dbReference type="ARBA" id="ARBA00004571"/>
    </source>
</evidence>
<dbReference type="GO" id="GO:0009279">
    <property type="term" value="C:cell outer membrane"/>
    <property type="evidence" value="ECO:0007669"/>
    <property type="project" value="UniProtKB-SubCell"/>
</dbReference>
<dbReference type="EMBL" id="JALPRX010000065">
    <property type="protein sequence ID" value="MCK8785716.1"/>
    <property type="molecule type" value="Genomic_DNA"/>
</dbReference>
<evidence type="ECO:0000256" key="2">
    <source>
        <dbReference type="ARBA" id="ARBA00008163"/>
    </source>
</evidence>
<organism evidence="8 9">
    <name type="scientific">Roseomonas acroporae</name>
    <dbReference type="NCBI Taxonomy" id="2937791"/>
    <lineage>
        <taxon>Bacteria</taxon>
        <taxon>Pseudomonadati</taxon>
        <taxon>Pseudomonadota</taxon>
        <taxon>Alphaproteobacteria</taxon>
        <taxon>Acetobacterales</taxon>
        <taxon>Roseomonadaceae</taxon>
        <taxon>Roseomonas</taxon>
    </lineage>
</organism>
<comment type="similarity">
    <text evidence="2">Belongs to the OmpP1/FadL family.</text>
</comment>
<accession>A0A9X1YG97</accession>
<evidence type="ECO:0000256" key="3">
    <source>
        <dbReference type="ARBA" id="ARBA00022452"/>
    </source>
</evidence>
<gene>
    <name evidence="8" type="ORF">M0638_15125</name>
</gene>
<keyword evidence="5" id="KW-0732">Signal</keyword>
<evidence type="ECO:0000256" key="4">
    <source>
        <dbReference type="ARBA" id="ARBA00022692"/>
    </source>
</evidence>
<keyword evidence="7" id="KW-0998">Cell outer membrane</keyword>
<evidence type="ECO:0000313" key="8">
    <source>
        <dbReference type="EMBL" id="MCK8785716.1"/>
    </source>
</evidence>
<dbReference type="SUPFAM" id="SSF56935">
    <property type="entry name" value="Porins"/>
    <property type="match status" value="1"/>
</dbReference>
<dbReference type="GO" id="GO:0015483">
    <property type="term" value="F:long-chain fatty acid transporting porin activity"/>
    <property type="evidence" value="ECO:0007669"/>
    <property type="project" value="TreeGrafter"/>
</dbReference>
<dbReference type="RefSeq" id="WP_248667832.1">
    <property type="nucleotide sequence ID" value="NZ_JALPRX010000065.1"/>
</dbReference>
<evidence type="ECO:0000256" key="5">
    <source>
        <dbReference type="ARBA" id="ARBA00022729"/>
    </source>
</evidence>
<dbReference type="InterPro" id="IPR005017">
    <property type="entry name" value="OMPP1/FadL/TodX"/>
</dbReference>